<name>A0ABR7IR19_9CLOT</name>
<feature type="chain" id="PRO_5045400166" evidence="3">
    <location>
        <begin position="25"/>
        <end position="1351"/>
    </location>
</feature>
<dbReference type="InterPro" id="IPR053161">
    <property type="entry name" value="Ulvan_degrading_GH"/>
</dbReference>
<dbReference type="PANTHER" id="PTHR36848:SF2">
    <property type="entry name" value="SECRETED PROTEIN"/>
    <property type="match status" value="1"/>
</dbReference>
<dbReference type="SUPFAM" id="SSF49785">
    <property type="entry name" value="Galactose-binding domain-like"/>
    <property type="match status" value="1"/>
</dbReference>
<keyword evidence="3" id="KW-0732">Signal</keyword>
<keyword evidence="5" id="KW-1185">Reference proteome</keyword>
<dbReference type="Pfam" id="PF07554">
    <property type="entry name" value="FIVAR"/>
    <property type="match status" value="3"/>
</dbReference>
<evidence type="ECO:0000313" key="4">
    <source>
        <dbReference type="EMBL" id="MBC5787257.1"/>
    </source>
</evidence>
<evidence type="ECO:0000313" key="5">
    <source>
        <dbReference type="Proteomes" id="UP000649151"/>
    </source>
</evidence>
<feature type="transmembrane region" description="Helical" evidence="2">
    <location>
        <begin position="1328"/>
        <end position="1347"/>
    </location>
</feature>
<keyword evidence="2" id="KW-1133">Transmembrane helix</keyword>
<dbReference type="Gene3D" id="1.20.1270.90">
    <property type="entry name" value="AF1782-like"/>
    <property type="match status" value="3"/>
</dbReference>
<evidence type="ECO:0000256" key="1">
    <source>
        <dbReference type="SAM" id="MobiDB-lite"/>
    </source>
</evidence>
<accession>A0ABR7IR19</accession>
<protein>
    <submittedName>
        <fullName evidence="4">FIVAR domain-containing protein</fullName>
    </submittedName>
</protein>
<dbReference type="Gene3D" id="2.60.120.260">
    <property type="entry name" value="Galactose-binding domain-like"/>
    <property type="match status" value="1"/>
</dbReference>
<feature type="compositionally biased region" description="Low complexity" evidence="1">
    <location>
        <begin position="1297"/>
        <end position="1311"/>
    </location>
</feature>
<feature type="region of interest" description="Disordered" evidence="1">
    <location>
        <begin position="1293"/>
        <end position="1323"/>
    </location>
</feature>
<keyword evidence="2" id="KW-0812">Transmembrane</keyword>
<dbReference type="PANTHER" id="PTHR36848">
    <property type="entry name" value="DNA-BINDING PROTEIN (PUTATIVE SECRETED PROTEIN)-RELATED"/>
    <property type="match status" value="1"/>
</dbReference>
<comment type="caution">
    <text evidence="4">The sequence shown here is derived from an EMBL/GenBank/DDBJ whole genome shotgun (WGS) entry which is preliminary data.</text>
</comment>
<evidence type="ECO:0000256" key="2">
    <source>
        <dbReference type="SAM" id="Phobius"/>
    </source>
</evidence>
<dbReference type="EMBL" id="JACOQK010000001">
    <property type="protein sequence ID" value="MBC5787257.1"/>
    <property type="molecule type" value="Genomic_DNA"/>
</dbReference>
<dbReference type="InterPro" id="IPR008979">
    <property type="entry name" value="Galactose-bd-like_sf"/>
</dbReference>
<organism evidence="4 5">
    <name type="scientific">Clostridium facile</name>
    <dbReference type="NCBI Taxonomy" id="2763035"/>
    <lineage>
        <taxon>Bacteria</taxon>
        <taxon>Bacillati</taxon>
        <taxon>Bacillota</taxon>
        <taxon>Clostridia</taxon>
        <taxon>Eubacteriales</taxon>
        <taxon>Clostridiaceae</taxon>
        <taxon>Clostridium</taxon>
    </lineage>
</organism>
<sequence length="1351" mass="149707">MKLKNKAKKALGVLLAATMLSTVAASAVSAIGGNVAGTADFASKLESQYTDPDRVYSTEVRWWIGEASNTDETLLEEIQALYDAGFRGVELCMQSDRNAPDDTYAYGSEMWSHKWKLMMNKILDLGMTLSLTSGTNWSTSNVPGLDPDSQEASQVVAMGSQVVKAGESITALPKPSTQRESNKGKFVAAYAGKLASTDGESYVVEPGSMIDLSNQVTAVEGATVYDQAINWTAPADSDYVVFGYWTHGNYKTASPAAETCYATNYFDTRGVDALRSFWEEHYLNDPELNEKIKEGDVQLFMDSIELNPDGGITWWTEDIRQEFINRKGYDIMPYLFLVDGLPQVQAVYDPYTQPAEGTHDLYNDKNDREKIINDWVDVLTQLYCENMLQPLKEWLNSVGIETRAQISYGRSFEITEPAMYVDYPEAESLNQYNQVDILRLHSAGNHLLDKVLSSETGTELNTYYTPQQLRLEDAYTMYASGFQQLIWHIWSAGYSYGENAAWPGWGSGFDRWGTREPSYKDFDEMNAHLGRIQQMLQTGNSRTDVGFIHNNWNQGVRFGGESGDGLTGMQYMLAHQGVYYRSTELQDNGYTYDYFSPDMLKADGVYFDEDTKTIEPAGYKALVLYQDWLDIDGAKLIYEWAQKGLPVFIMEGAAERTTFNDGKDEELASIMEQMRALPNVKDVEIYDASEDFDYFDKVAEGYDDGLYDAMQEMGIRPYAEFNGANHQLLTQTREAEDGSRYLYAYNYCSNDYHENSFIDEVKTEDHGTNIKTEIRMDGMYIPYTIDSWTGEVTEIGNYYYEDGQTVFPIDLDYDDIALYAFEPVTEESFHATSTNADMAYGTENGVAVRATQSGTYTTKLSSGRTVTEEINVPESYPITNWDVTVESWTPSENVLRSEETIGDVHTVNTKVDTDKTDINVKLDELTTWNNIPEVGESVSGIGYYDAKFNWDSSSADGAYIDFGDEFYSSMKVWINGQKVGGDVSTNPTKVPQSVIEGYEGTEQYTGGISSTDPVADISEYLVDGENTIHIEYSSPLGNVQLSRGAIKPGGNSRNNWFGEMRQTKYLPYGPSQAVIVPFVDSEYEVADKDILNTVIDYAEQQKASDEFNNIIADVQKTFNAALDAAKAVAADPAATQEEVDAAWKTLMTEIHKLGFVKGDITSLETLVALAEGYDMNDYVEAGQAEFKEALAAAQAILADKDNAMQAEIETAETNLLNAMLNLRYKADKSILESVLAEANGKDASAYTAESYAVLTAAVAEANDVMADENATQEEVDAAVTNVQAAMDQLVTVDGSVPEETTPSTDDTATQTGEESTTPKANAAKTGDFAPIAGLAAITLAGAALLFTRKKK</sequence>
<reference evidence="4 5" key="1">
    <citation type="submission" date="2020-08" db="EMBL/GenBank/DDBJ databases">
        <title>Genome public.</title>
        <authorList>
            <person name="Liu C."/>
            <person name="Sun Q."/>
        </authorList>
    </citation>
    <scope>NUCLEOTIDE SEQUENCE [LARGE SCALE GENOMIC DNA]</scope>
    <source>
        <strain evidence="4 5">NSJ-27</strain>
    </source>
</reference>
<keyword evidence="2" id="KW-0472">Membrane</keyword>
<dbReference type="RefSeq" id="WP_186996287.1">
    <property type="nucleotide sequence ID" value="NZ_JACOQK010000001.1"/>
</dbReference>
<dbReference type="Pfam" id="PF17132">
    <property type="entry name" value="Glyco_hydro_106"/>
    <property type="match status" value="1"/>
</dbReference>
<dbReference type="Proteomes" id="UP000649151">
    <property type="component" value="Unassembled WGS sequence"/>
</dbReference>
<gene>
    <name evidence="4" type="ORF">H8Z77_04345</name>
</gene>
<proteinExistence type="predicted"/>
<feature type="signal peptide" evidence="3">
    <location>
        <begin position="1"/>
        <end position="24"/>
    </location>
</feature>
<evidence type="ECO:0000256" key="3">
    <source>
        <dbReference type="SAM" id="SignalP"/>
    </source>
</evidence>